<feature type="compositionally biased region" description="Low complexity" evidence="1">
    <location>
        <begin position="154"/>
        <end position="167"/>
    </location>
</feature>
<feature type="region of interest" description="Disordered" evidence="1">
    <location>
        <begin position="46"/>
        <end position="167"/>
    </location>
</feature>
<feature type="compositionally biased region" description="Low complexity" evidence="1">
    <location>
        <begin position="346"/>
        <end position="387"/>
    </location>
</feature>
<comment type="caution">
    <text evidence="2">The sequence shown here is derived from an EMBL/GenBank/DDBJ whole genome shotgun (WGS) entry which is preliminary data.</text>
</comment>
<dbReference type="EMBL" id="LSYV01000010">
    <property type="protein sequence ID" value="KXZ52584.1"/>
    <property type="molecule type" value="Genomic_DNA"/>
</dbReference>
<dbReference type="Proteomes" id="UP000075714">
    <property type="component" value="Unassembled WGS sequence"/>
</dbReference>
<evidence type="ECO:0000313" key="2">
    <source>
        <dbReference type="EMBL" id="KXZ52584.1"/>
    </source>
</evidence>
<reference evidence="3" key="1">
    <citation type="journal article" date="2016" name="Nat. Commun.">
        <title>The Gonium pectorale genome demonstrates co-option of cell cycle regulation during the evolution of multicellularity.</title>
        <authorList>
            <person name="Hanschen E.R."/>
            <person name="Marriage T.N."/>
            <person name="Ferris P.J."/>
            <person name="Hamaji T."/>
            <person name="Toyoda A."/>
            <person name="Fujiyama A."/>
            <person name="Neme R."/>
            <person name="Noguchi H."/>
            <person name="Minakuchi Y."/>
            <person name="Suzuki M."/>
            <person name="Kawai-Toyooka H."/>
            <person name="Smith D.R."/>
            <person name="Sparks H."/>
            <person name="Anderson J."/>
            <person name="Bakaric R."/>
            <person name="Luria V."/>
            <person name="Karger A."/>
            <person name="Kirschner M.W."/>
            <person name="Durand P.M."/>
            <person name="Michod R.E."/>
            <person name="Nozaki H."/>
            <person name="Olson B.J."/>
        </authorList>
    </citation>
    <scope>NUCLEOTIDE SEQUENCE [LARGE SCALE GENOMIC DNA]</scope>
    <source>
        <strain evidence="3">NIES-2863</strain>
    </source>
</reference>
<proteinExistence type="predicted"/>
<accession>A0A150GS39</accession>
<evidence type="ECO:0000256" key="1">
    <source>
        <dbReference type="SAM" id="MobiDB-lite"/>
    </source>
</evidence>
<feature type="region of interest" description="Disordered" evidence="1">
    <location>
        <begin position="1"/>
        <end position="23"/>
    </location>
</feature>
<organism evidence="2 3">
    <name type="scientific">Gonium pectorale</name>
    <name type="common">Green alga</name>
    <dbReference type="NCBI Taxonomy" id="33097"/>
    <lineage>
        <taxon>Eukaryota</taxon>
        <taxon>Viridiplantae</taxon>
        <taxon>Chlorophyta</taxon>
        <taxon>core chlorophytes</taxon>
        <taxon>Chlorophyceae</taxon>
        <taxon>CS clade</taxon>
        <taxon>Chlamydomonadales</taxon>
        <taxon>Volvocaceae</taxon>
        <taxon>Gonium</taxon>
    </lineage>
</organism>
<evidence type="ECO:0000313" key="3">
    <source>
        <dbReference type="Proteomes" id="UP000075714"/>
    </source>
</evidence>
<feature type="compositionally biased region" description="Basic residues" evidence="1">
    <location>
        <begin position="335"/>
        <end position="345"/>
    </location>
</feature>
<keyword evidence="3" id="KW-1185">Reference proteome</keyword>
<dbReference type="AlphaFoldDB" id="A0A150GS39"/>
<dbReference type="OrthoDB" id="551323at2759"/>
<gene>
    <name evidence="2" type="ORF">GPECTOR_9g629</name>
</gene>
<feature type="compositionally biased region" description="Low complexity" evidence="1">
    <location>
        <begin position="80"/>
        <end position="121"/>
    </location>
</feature>
<protein>
    <submittedName>
        <fullName evidence="2">Uncharacterized protein</fullName>
    </submittedName>
</protein>
<name>A0A150GS39_GONPE</name>
<sequence>MGSAASGSSLGGSSHSGAGGVVSATGSPCAPAVVVSVYAIAAANAAAGGSTRNGGVHSAVKRPASCRPGCTPIPSPNPIAAPAARASQLSPGAHAAAAGSAPPAASATASKPSPSPSTARSGPLAFRSHSDPLPHQQQHQRYLKQLRPSPPAPQHASPPAQLPQQAQPHLAQLMDGDDVCRAMQSLQLAAQIHDQLWASRRYAGGPGDVAQWEADMLAAGPMYDEAMRTARSIQHRALHSLVKQAVRRYVNPQRGAPEDVLRVILELLTGCGGAAAAAAAATTASRDSGGGASSSSSTARKDMQRPQVSGHGPQRHAPECTVAPEPQPTQPQLQQRRHHSRHHLLHVSSGASLEASGSGLSSGCASGSPASNSGSGRRLLQVLGLRG</sequence>
<feature type="region of interest" description="Disordered" evidence="1">
    <location>
        <begin position="281"/>
        <end position="387"/>
    </location>
</feature>
<feature type="compositionally biased region" description="Low complexity" evidence="1">
    <location>
        <begin position="281"/>
        <end position="298"/>
    </location>
</feature>